<dbReference type="InterPro" id="IPR012645">
    <property type="entry name" value="CHP02301"/>
</dbReference>
<evidence type="ECO:0000313" key="2">
    <source>
        <dbReference type="EMBL" id="RKF06537.1"/>
    </source>
</evidence>
<dbReference type="RefSeq" id="WP_109765848.1">
    <property type="nucleotide sequence ID" value="NZ_CP159474.1"/>
</dbReference>
<dbReference type="Pfam" id="PF09539">
    <property type="entry name" value="DUF2385"/>
    <property type="match status" value="1"/>
</dbReference>
<feature type="chain" id="PRO_5018770636" evidence="1">
    <location>
        <begin position="30"/>
        <end position="130"/>
    </location>
</feature>
<sequence length="130" mass="14478">MLRALCVSKPAVVAGLAWMMALAPVAGNAQPVAYDEKLGRLAEVLGSIHYLRNLCTEPSNRWRDEMEQLLSVEKPEPLRRAQLIAAFNKGYRSFDSVYTRCTDQARLSADRYVEEGRTLALDLASTYGAQ</sequence>
<reference evidence="2 3" key="1">
    <citation type="journal article" date="2018" name="Int. J. Syst. Bacteriol.">
        <title>Oceaniradius stylonemae gen. nov., sp. nov., isolated from a red alga, Stylonema cornu-cervi.</title>
        <authorList>
            <person name="Jeong S."/>
        </authorList>
    </citation>
    <scope>NUCLEOTIDE SEQUENCE [LARGE SCALE GENOMIC DNA]</scope>
    <source>
        <strain evidence="2 3">StC1</strain>
    </source>
</reference>
<keyword evidence="3" id="KW-1185">Reference proteome</keyword>
<name>A0A3A8A899_9HYPH</name>
<dbReference type="EMBL" id="QFWV02000007">
    <property type="protein sequence ID" value="RKF06537.1"/>
    <property type="molecule type" value="Genomic_DNA"/>
</dbReference>
<protein>
    <submittedName>
        <fullName evidence="2">TIGR02301 family protein</fullName>
    </submittedName>
</protein>
<dbReference type="NCBIfam" id="TIGR02301">
    <property type="entry name" value="TIGR02301 family protein"/>
    <property type="match status" value="1"/>
</dbReference>
<organism evidence="2 3">
    <name type="scientific">Oceaniradius stylonematis</name>
    <dbReference type="NCBI Taxonomy" id="2184161"/>
    <lineage>
        <taxon>Bacteria</taxon>
        <taxon>Pseudomonadati</taxon>
        <taxon>Pseudomonadota</taxon>
        <taxon>Alphaproteobacteria</taxon>
        <taxon>Hyphomicrobiales</taxon>
        <taxon>Ahrensiaceae</taxon>
        <taxon>Oceaniradius</taxon>
    </lineage>
</organism>
<evidence type="ECO:0000256" key="1">
    <source>
        <dbReference type="SAM" id="SignalP"/>
    </source>
</evidence>
<evidence type="ECO:0000313" key="3">
    <source>
        <dbReference type="Proteomes" id="UP000246132"/>
    </source>
</evidence>
<dbReference type="OrthoDB" id="8481666at2"/>
<accession>A0A3A8A899</accession>
<comment type="caution">
    <text evidence="2">The sequence shown here is derived from an EMBL/GenBank/DDBJ whole genome shotgun (WGS) entry which is preliminary data.</text>
</comment>
<gene>
    <name evidence="2" type="ORF">DEM25_011125</name>
</gene>
<proteinExistence type="predicted"/>
<dbReference type="Proteomes" id="UP000246132">
    <property type="component" value="Unassembled WGS sequence"/>
</dbReference>
<dbReference type="AlphaFoldDB" id="A0A3A8A899"/>
<keyword evidence="1" id="KW-0732">Signal</keyword>
<feature type="signal peptide" evidence="1">
    <location>
        <begin position="1"/>
        <end position="29"/>
    </location>
</feature>